<comment type="caution">
    <text evidence="3">The sequence shown here is derived from an EMBL/GenBank/DDBJ whole genome shotgun (WGS) entry which is preliminary data.</text>
</comment>
<dbReference type="EMBL" id="CAJNOT010003942">
    <property type="protein sequence ID" value="CAF1407554.1"/>
    <property type="molecule type" value="Genomic_DNA"/>
</dbReference>
<accession>A0A815YV92</accession>
<protein>
    <submittedName>
        <fullName evidence="3">Uncharacterized protein</fullName>
    </submittedName>
</protein>
<evidence type="ECO:0000313" key="5">
    <source>
        <dbReference type="Proteomes" id="UP000663870"/>
    </source>
</evidence>
<evidence type="ECO:0000313" key="4">
    <source>
        <dbReference type="EMBL" id="CAF4226834.1"/>
    </source>
</evidence>
<dbReference type="Proteomes" id="UP000663854">
    <property type="component" value="Unassembled WGS sequence"/>
</dbReference>
<proteinExistence type="predicted"/>
<dbReference type="Proteomes" id="UP000663864">
    <property type="component" value="Unassembled WGS sequence"/>
</dbReference>
<gene>
    <name evidence="4" type="ORF">JBS370_LOCUS37697</name>
    <name evidence="3" type="ORF">JXQ802_LOCUS45586</name>
    <name evidence="1" type="ORF">PYM288_LOCUS29960</name>
    <name evidence="2" type="ORF">ZHD862_LOCUS33396</name>
</gene>
<evidence type="ECO:0000313" key="2">
    <source>
        <dbReference type="EMBL" id="CAF1407554.1"/>
    </source>
</evidence>
<dbReference type="Proteomes" id="UP000663836">
    <property type="component" value="Unassembled WGS sequence"/>
</dbReference>
<organism evidence="3 5">
    <name type="scientific">Rotaria sordida</name>
    <dbReference type="NCBI Taxonomy" id="392033"/>
    <lineage>
        <taxon>Eukaryota</taxon>
        <taxon>Metazoa</taxon>
        <taxon>Spiralia</taxon>
        <taxon>Gnathifera</taxon>
        <taxon>Rotifera</taxon>
        <taxon>Eurotatoria</taxon>
        <taxon>Bdelloidea</taxon>
        <taxon>Philodinida</taxon>
        <taxon>Philodinidae</taxon>
        <taxon>Rotaria</taxon>
    </lineage>
</organism>
<keyword evidence="5" id="KW-1185">Reference proteome</keyword>
<sequence length="208" mass="24383">MSETTLPSIFEELFDEIEETKTFTIIPNDPWSSNRHNIMIELIKPSSSVQTFLNRYFEDNFEHFHLDELLSKIFQVSDTIQCLLFDKIYRGFHHVQVNKVIIKDIQQLFKTWYNTTFNHNANCGQILDFDDIDGPLSTCTHRSLKYVNDQWSLANAISYTFHEKLDTEEKGLQAILVLSKFSLVIRENWSGQQVQDYISEHQAPEQNG</sequence>
<evidence type="ECO:0000313" key="3">
    <source>
        <dbReference type="EMBL" id="CAF1575076.1"/>
    </source>
</evidence>
<dbReference type="AlphaFoldDB" id="A0A815YV92"/>
<dbReference type="EMBL" id="CAJNOH010002603">
    <property type="protein sequence ID" value="CAF1302013.1"/>
    <property type="molecule type" value="Genomic_DNA"/>
</dbReference>
<dbReference type="EMBL" id="CAJOBD010018074">
    <property type="protein sequence ID" value="CAF4226834.1"/>
    <property type="molecule type" value="Genomic_DNA"/>
</dbReference>
<evidence type="ECO:0000313" key="1">
    <source>
        <dbReference type="EMBL" id="CAF1302013.1"/>
    </source>
</evidence>
<reference evidence="3" key="1">
    <citation type="submission" date="2021-02" db="EMBL/GenBank/DDBJ databases">
        <authorList>
            <person name="Nowell W R."/>
        </authorList>
    </citation>
    <scope>NUCLEOTIDE SEQUENCE</scope>
</reference>
<dbReference type="Proteomes" id="UP000663870">
    <property type="component" value="Unassembled WGS sequence"/>
</dbReference>
<name>A0A815YV92_9BILA</name>
<dbReference type="EMBL" id="CAJNOL010003822">
    <property type="protein sequence ID" value="CAF1575076.1"/>
    <property type="molecule type" value="Genomic_DNA"/>
</dbReference>